<protein>
    <recommendedName>
        <fullName evidence="1">DUF6884 domain-containing protein</fullName>
    </recommendedName>
</protein>
<feature type="domain" description="DUF6884" evidence="1">
    <location>
        <begin position="3"/>
        <end position="135"/>
    </location>
</feature>
<dbReference type="RefSeq" id="WP_062677891.1">
    <property type="nucleotide sequence ID" value="NZ_LQYW01000046.1"/>
</dbReference>
<dbReference type="Proteomes" id="UP000075324">
    <property type="component" value="Unassembled WGS sequence"/>
</dbReference>
<dbReference type="EMBL" id="LQYW01000046">
    <property type="protein sequence ID" value="KYD30705.1"/>
    <property type="molecule type" value="Genomic_DNA"/>
</dbReference>
<name>A0A150N1X1_9BACL</name>
<dbReference type="AlphaFoldDB" id="A0A150N1X1"/>
<evidence type="ECO:0000259" key="1">
    <source>
        <dbReference type="Pfam" id="PF21818"/>
    </source>
</evidence>
<evidence type="ECO:0000313" key="2">
    <source>
        <dbReference type="EMBL" id="KYD30705.1"/>
    </source>
</evidence>
<dbReference type="Pfam" id="PF21818">
    <property type="entry name" value="DUF6884"/>
    <property type="match status" value="1"/>
</dbReference>
<gene>
    <name evidence="2" type="ORF">B4110_1488</name>
</gene>
<evidence type="ECO:0000313" key="3">
    <source>
        <dbReference type="Proteomes" id="UP000075324"/>
    </source>
</evidence>
<accession>A0A150N1X1</accession>
<dbReference type="InterPro" id="IPR049251">
    <property type="entry name" value="DUF6884"/>
</dbReference>
<organism evidence="2 3">
    <name type="scientific">Parageobacillus toebii</name>
    <dbReference type="NCBI Taxonomy" id="153151"/>
    <lineage>
        <taxon>Bacteria</taxon>
        <taxon>Bacillati</taxon>
        <taxon>Bacillota</taxon>
        <taxon>Bacilli</taxon>
        <taxon>Bacillales</taxon>
        <taxon>Anoxybacillaceae</taxon>
        <taxon>Parageobacillus</taxon>
    </lineage>
</organism>
<dbReference type="PATRIC" id="fig|153151.4.peg.2841"/>
<proteinExistence type="predicted"/>
<comment type="caution">
    <text evidence="2">The sequence shown here is derived from an EMBL/GenBank/DDBJ whole genome shotgun (WGS) entry which is preliminary data.</text>
</comment>
<reference evidence="2 3" key="1">
    <citation type="submission" date="2016-01" db="EMBL/GenBank/DDBJ databases">
        <title>Draft Genome Sequences of Seven Thermophilic Sporeformers Isolated from Foods.</title>
        <authorList>
            <person name="Berendsen E.M."/>
            <person name="Wells-Bennik M.H."/>
            <person name="Krawcyk A.O."/>
            <person name="De Jong A."/>
            <person name="Holsappel S."/>
            <person name="Eijlander R.T."/>
            <person name="Kuipers O.P."/>
        </authorList>
    </citation>
    <scope>NUCLEOTIDE SEQUENCE [LARGE SCALE GENOMIC DNA]</scope>
    <source>
        <strain evidence="2 3">B4110</strain>
    </source>
</reference>
<sequence length="142" mass="16405">MKIALISCTKKKRSYPCAAKEMYESSSLFTKAVAFVEKKGYDDWFILSAKYGLLPKDMVIDPYDVTLNQMKAPEIIAWSEKVFQQLKAVHPTEVDFFAGKKYRHYLIPMLESQGIRCRVPLQGMKIGEQLEFYNKALNEIHS</sequence>